<dbReference type="PANTHER" id="PTHR36117">
    <property type="entry name" value="4-HYDROXYPHENYLACETATE 3-MONOOXYGENASE-RELATED"/>
    <property type="match status" value="1"/>
</dbReference>
<sequence length="493" mass="56039">MGARRGQDYLQRLNAESRDVWIDGQRVQGSVTEHPAFTNVTESMAKLYDLQFNPNLRDIMTYEEEGERYGTSFMVPKTSADLEKRRQMHKIWADATCGMMGRSPDYLNSALMAMSQAGDYFAQNNPMFAENIRAYYRYVRQHDLSLTHTLINPQVNRALSVSQQSDPDVAAHVVDKNKDGVVIRGARLLATQGPITDEIMVFPSTLLKGTEEDNPYSFAFAIPNSTPGLRYLCRETFDYGKSHFDHPLGSRFEEMDAVVVFDDVLVPWNRVFLLEDAKLCNDLHQMTGATIHMTYQVLQKNIAKAEFVLGVAENIVDAIGIGQFQHVQEKVSEIMLAVETMKAFVRSSEADASLNRWGVMTPKWEPLNAARQIFPKLYPRLVEILQLLGASGLMAIPSETDMTSDVQADIHKYLVSRNRNAEDRLRLFRLAWDVSLSAFGSRQVLYERYFFGDPVRMAGAYYHSYNKAPMVERVQRFLHQDDPVQVEVASTQA</sequence>
<dbReference type="Pfam" id="PF11794">
    <property type="entry name" value="HpaB_N"/>
    <property type="match status" value="1"/>
</dbReference>
<keyword evidence="2" id="KW-0274">FAD</keyword>
<dbReference type="PANTHER" id="PTHR36117:SF3">
    <property type="entry name" value="4-HYDROXYPHENYLACETATE 3-MONOOXYGENASE-RELATED"/>
    <property type="match status" value="1"/>
</dbReference>
<feature type="domain" description="HpaB/PvcC/4-BUDH N-terminal" evidence="5">
    <location>
        <begin position="6"/>
        <end position="273"/>
    </location>
</feature>
<protein>
    <submittedName>
        <fullName evidence="6">4-hydroxyphenylacetate 3-monooxygenase</fullName>
        <ecNumber evidence="6">1.14.14.9</ecNumber>
    </submittedName>
</protein>
<proteinExistence type="predicted"/>
<dbReference type="GO" id="GO:0052881">
    <property type="term" value="F:4-hydroxyphenylacetate 3-monooxygenase activity"/>
    <property type="evidence" value="ECO:0007669"/>
    <property type="project" value="UniProtKB-EC"/>
</dbReference>
<gene>
    <name evidence="6" type="ORF">J2S04_000041</name>
</gene>
<dbReference type="Gene3D" id="1.20.140.10">
    <property type="entry name" value="Butyryl-CoA Dehydrogenase, subunit A, domain 3"/>
    <property type="match status" value="1"/>
</dbReference>
<dbReference type="Proteomes" id="UP001229209">
    <property type="component" value="Unassembled WGS sequence"/>
</dbReference>
<dbReference type="EC" id="1.14.14.9" evidence="6"/>
<keyword evidence="7" id="KW-1185">Reference proteome</keyword>
<keyword evidence="3 6" id="KW-0560">Oxidoreductase</keyword>
<dbReference type="Gene3D" id="2.40.110.10">
    <property type="entry name" value="Butyryl-CoA Dehydrogenase, subunit A, domain 2"/>
    <property type="match status" value="1"/>
</dbReference>
<dbReference type="InterPro" id="IPR036250">
    <property type="entry name" value="AcylCo_DH-like_C"/>
</dbReference>
<dbReference type="RefSeq" id="WP_306952532.1">
    <property type="nucleotide sequence ID" value="NZ_JAURUO010000001.1"/>
</dbReference>
<dbReference type="Gene3D" id="1.10.3140.10">
    <property type="entry name" value="4-hydroxybutyryl-coa dehydratase, domain 1"/>
    <property type="match status" value="1"/>
</dbReference>
<evidence type="ECO:0000256" key="2">
    <source>
        <dbReference type="ARBA" id="ARBA00022827"/>
    </source>
</evidence>
<accession>A0ABT9LS78</accession>
<dbReference type="EMBL" id="JAURUO010000001">
    <property type="protein sequence ID" value="MDP9727119.1"/>
    <property type="molecule type" value="Genomic_DNA"/>
</dbReference>
<dbReference type="InterPro" id="IPR012687">
    <property type="entry name" value="HpaB_Deino-type"/>
</dbReference>
<dbReference type="InterPro" id="IPR024674">
    <property type="entry name" value="HpaB/PvcC/4-BUDH_N"/>
</dbReference>
<dbReference type="SUPFAM" id="SSF56645">
    <property type="entry name" value="Acyl-CoA dehydrogenase NM domain-like"/>
    <property type="match status" value="1"/>
</dbReference>
<evidence type="ECO:0000313" key="7">
    <source>
        <dbReference type="Proteomes" id="UP001229209"/>
    </source>
</evidence>
<name>A0ABT9LS78_9BACL</name>
<dbReference type="Pfam" id="PF03241">
    <property type="entry name" value="HpaB"/>
    <property type="match status" value="1"/>
</dbReference>
<dbReference type="SUPFAM" id="SSF47203">
    <property type="entry name" value="Acyl-CoA dehydrogenase C-terminal domain-like"/>
    <property type="match status" value="1"/>
</dbReference>
<keyword evidence="1" id="KW-0285">Flavoprotein</keyword>
<dbReference type="InterPro" id="IPR024719">
    <property type="entry name" value="HpaB/PvcC/4-BUDH_C"/>
</dbReference>
<dbReference type="PIRSF" id="PIRSF000331">
    <property type="entry name" value="HpaA_HpaB"/>
    <property type="match status" value="1"/>
</dbReference>
<comment type="caution">
    <text evidence="6">The sequence shown here is derived from an EMBL/GenBank/DDBJ whole genome shotgun (WGS) entry which is preliminary data.</text>
</comment>
<evidence type="ECO:0000259" key="5">
    <source>
        <dbReference type="Pfam" id="PF11794"/>
    </source>
</evidence>
<evidence type="ECO:0000259" key="4">
    <source>
        <dbReference type="Pfam" id="PF03241"/>
    </source>
</evidence>
<evidence type="ECO:0000256" key="3">
    <source>
        <dbReference type="ARBA" id="ARBA00023002"/>
    </source>
</evidence>
<dbReference type="InterPro" id="IPR009100">
    <property type="entry name" value="AcylCoA_DH/oxidase_NM_dom_sf"/>
</dbReference>
<evidence type="ECO:0000256" key="1">
    <source>
        <dbReference type="ARBA" id="ARBA00022630"/>
    </source>
</evidence>
<organism evidence="6 7">
    <name type="scientific">Alicyclobacillus tolerans</name>
    <dbReference type="NCBI Taxonomy" id="90970"/>
    <lineage>
        <taxon>Bacteria</taxon>
        <taxon>Bacillati</taxon>
        <taxon>Bacillota</taxon>
        <taxon>Bacilli</taxon>
        <taxon>Bacillales</taxon>
        <taxon>Alicyclobacillaceae</taxon>
        <taxon>Alicyclobacillus</taxon>
    </lineage>
</organism>
<feature type="domain" description="HpaB/PvcC/4-BUDH C-terminal" evidence="4">
    <location>
        <begin position="280"/>
        <end position="478"/>
    </location>
</feature>
<dbReference type="InterPro" id="IPR004925">
    <property type="entry name" value="HpaB/PvcC/4-BUDH"/>
</dbReference>
<dbReference type="NCBIfam" id="TIGR02309">
    <property type="entry name" value="HpaB-1"/>
    <property type="match status" value="1"/>
</dbReference>
<evidence type="ECO:0000313" key="6">
    <source>
        <dbReference type="EMBL" id="MDP9727119.1"/>
    </source>
</evidence>
<dbReference type="InterPro" id="IPR046373">
    <property type="entry name" value="Acyl-CoA_Oxase/DH_mid-dom_sf"/>
</dbReference>
<reference evidence="6 7" key="1">
    <citation type="submission" date="2023-07" db="EMBL/GenBank/DDBJ databases">
        <title>Genomic Encyclopedia of Type Strains, Phase IV (KMG-IV): sequencing the most valuable type-strain genomes for metagenomic binning, comparative biology and taxonomic classification.</title>
        <authorList>
            <person name="Goeker M."/>
        </authorList>
    </citation>
    <scope>NUCLEOTIDE SEQUENCE [LARGE SCALE GENOMIC DNA]</scope>
    <source>
        <strain evidence="6 7">DSM 25924</strain>
    </source>
</reference>